<evidence type="ECO:0000256" key="1">
    <source>
        <dbReference type="ARBA" id="ARBA00022729"/>
    </source>
</evidence>
<evidence type="ECO:0000313" key="5">
    <source>
        <dbReference type="EMBL" id="SDZ95376.1"/>
    </source>
</evidence>
<protein>
    <submittedName>
        <fullName evidence="5">Por secretion system C-terminal sorting domain-containing protein</fullName>
    </submittedName>
</protein>
<feature type="domain" description="Secretion system C-terminal sorting" evidence="3">
    <location>
        <begin position="198"/>
        <end position="262"/>
    </location>
</feature>
<feature type="signal peptide" evidence="2">
    <location>
        <begin position="1"/>
        <end position="17"/>
    </location>
</feature>
<sequence>MKKITLLFILMTISLQAQNFPEPYCDIDGSETTTEEITSIVFADADITNTDVTSILVDKTSDIGNLQIGETYTITVEGNTYGNFDNDIVAFIDWNQNGTLDDANEIYEVGTLTNSDGADGTSVSFDITVPADALSGETRIRVTKTYGDPQSVAVINPCAIEMDIAGYGIFAGFGQAIDFTLDIQTLSTSQFDKNALTVYPIPTRDLLNVKYKSEIENVKIYNQIGQEVLNQDSNASELQLNLSNLKSGIYFVKLSLNETQHNFKIVKE</sequence>
<keyword evidence="6" id="KW-1185">Reference proteome</keyword>
<feature type="domain" description="GEVED" evidence="4">
    <location>
        <begin position="88"/>
        <end position="160"/>
    </location>
</feature>
<reference evidence="5 6" key="1">
    <citation type="submission" date="2016-10" db="EMBL/GenBank/DDBJ databases">
        <authorList>
            <person name="de Groot N.N."/>
        </authorList>
    </citation>
    <scope>NUCLEOTIDE SEQUENCE [LARGE SCALE GENOMIC DNA]</scope>
    <source>
        <strain evidence="5 6">DSM 23581</strain>
    </source>
</reference>
<name>A0A1H3X7M3_9FLAO</name>
<dbReference type="EMBL" id="FNQF01000002">
    <property type="protein sequence ID" value="SDZ95376.1"/>
    <property type="molecule type" value="Genomic_DNA"/>
</dbReference>
<proteinExistence type="predicted"/>
<evidence type="ECO:0000256" key="2">
    <source>
        <dbReference type="SAM" id="SignalP"/>
    </source>
</evidence>
<accession>A0A1H3X7M3</accession>
<dbReference type="NCBIfam" id="TIGR04183">
    <property type="entry name" value="Por_Secre_tail"/>
    <property type="match status" value="1"/>
</dbReference>
<dbReference type="AlphaFoldDB" id="A0A1H3X7M3"/>
<organism evidence="5 6">
    <name type="scientific">Psychroflexus halocasei</name>
    <dbReference type="NCBI Taxonomy" id="908615"/>
    <lineage>
        <taxon>Bacteria</taxon>
        <taxon>Pseudomonadati</taxon>
        <taxon>Bacteroidota</taxon>
        <taxon>Flavobacteriia</taxon>
        <taxon>Flavobacteriales</taxon>
        <taxon>Flavobacteriaceae</taxon>
        <taxon>Psychroflexus</taxon>
    </lineage>
</organism>
<dbReference type="InterPro" id="IPR026444">
    <property type="entry name" value="Secre_tail"/>
</dbReference>
<dbReference type="InterPro" id="IPR045474">
    <property type="entry name" value="GEVED"/>
</dbReference>
<feature type="chain" id="PRO_5011765306" evidence="2">
    <location>
        <begin position="18"/>
        <end position="268"/>
    </location>
</feature>
<evidence type="ECO:0000313" key="6">
    <source>
        <dbReference type="Proteomes" id="UP000198820"/>
    </source>
</evidence>
<dbReference type="STRING" id="908615.SAMN05421540_102277"/>
<evidence type="ECO:0000259" key="4">
    <source>
        <dbReference type="Pfam" id="PF20009"/>
    </source>
</evidence>
<keyword evidence="1 2" id="KW-0732">Signal</keyword>
<gene>
    <name evidence="5" type="ORF">SAMN05421540_102277</name>
</gene>
<evidence type="ECO:0000259" key="3">
    <source>
        <dbReference type="Pfam" id="PF18962"/>
    </source>
</evidence>
<dbReference type="Pfam" id="PF18962">
    <property type="entry name" value="Por_Secre_tail"/>
    <property type="match status" value="1"/>
</dbReference>
<dbReference type="Pfam" id="PF20009">
    <property type="entry name" value="GEVED"/>
    <property type="match status" value="1"/>
</dbReference>
<dbReference type="RefSeq" id="WP_093239545.1">
    <property type="nucleotide sequence ID" value="NZ_FNQF01000002.1"/>
</dbReference>
<dbReference type="Proteomes" id="UP000198820">
    <property type="component" value="Unassembled WGS sequence"/>
</dbReference>